<dbReference type="AlphaFoldDB" id="A0AAD7LDJ8"/>
<comment type="caution">
    <text evidence="2">The sequence shown here is derived from an EMBL/GenBank/DDBJ whole genome shotgun (WGS) entry which is preliminary data.</text>
</comment>
<feature type="region of interest" description="Disordered" evidence="1">
    <location>
        <begin position="74"/>
        <end position="106"/>
    </location>
</feature>
<protein>
    <submittedName>
        <fullName evidence="2">Nuclear polyadenylated RNA-binding protein</fullName>
    </submittedName>
</protein>
<evidence type="ECO:0000313" key="2">
    <source>
        <dbReference type="EMBL" id="KAJ7955441.1"/>
    </source>
</evidence>
<organism evidence="2 3">
    <name type="scientific">Quillaja saponaria</name>
    <name type="common">Soap bark tree</name>
    <dbReference type="NCBI Taxonomy" id="32244"/>
    <lineage>
        <taxon>Eukaryota</taxon>
        <taxon>Viridiplantae</taxon>
        <taxon>Streptophyta</taxon>
        <taxon>Embryophyta</taxon>
        <taxon>Tracheophyta</taxon>
        <taxon>Spermatophyta</taxon>
        <taxon>Magnoliopsida</taxon>
        <taxon>eudicotyledons</taxon>
        <taxon>Gunneridae</taxon>
        <taxon>Pentapetalae</taxon>
        <taxon>rosids</taxon>
        <taxon>fabids</taxon>
        <taxon>Fabales</taxon>
        <taxon>Quillajaceae</taxon>
        <taxon>Quillaja</taxon>
    </lineage>
</organism>
<name>A0AAD7LDJ8_QUISA</name>
<sequence>MRVLLCKIHCPSFICFCKPSSHIYSPGPLKLENTPHVPSKLVSVPEASDQLPVESTEVNKESLDGKQPIANCLKSSLRKPTSEPGALTEKQKKKSTMVGCCRERTR</sequence>
<accession>A0AAD7LDJ8</accession>
<evidence type="ECO:0000256" key="1">
    <source>
        <dbReference type="SAM" id="MobiDB-lite"/>
    </source>
</evidence>
<keyword evidence="3" id="KW-1185">Reference proteome</keyword>
<dbReference type="EMBL" id="JARAOO010000009">
    <property type="protein sequence ID" value="KAJ7955441.1"/>
    <property type="molecule type" value="Genomic_DNA"/>
</dbReference>
<proteinExistence type="predicted"/>
<dbReference type="Proteomes" id="UP001163823">
    <property type="component" value="Chromosome 9"/>
</dbReference>
<evidence type="ECO:0000313" key="3">
    <source>
        <dbReference type="Proteomes" id="UP001163823"/>
    </source>
</evidence>
<reference evidence="2" key="1">
    <citation type="journal article" date="2023" name="Science">
        <title>Elucidation of the pathway for biosynthesis of saponin adjuvants from the soapbark tree.</title>
        <authorList>
            <person name="Reed J."/>
            <person name="Orme A."/>
            <person name="El-Demerdash A."/>
            <person name="Owen C."/>
            <person name="Martin L.B.B."/>
            <person name="Misra R.C."/>
            <person name="Kikuchi S."/>
            <person name="Rejzek M."/>
            <person name="Martin A.C."/>
            <person name="Harkess A."/>
            <person name="Leebens-Mack J."/>
            <person name="Louveau T."/>
            <person name="Stephenson M.J."/>
            <person name="Osbourn A."/>
        </authorList>
    </citation>
    <scope>NUCLEOTIDE SEQUENCE</scope>
    <source>
        <strain evidence="2">S10</strain>
    </source>
</reference>
<gene>
    <name evidence="2" type="ORF">O6P43_022035</name>
</gene>
<dbReference type="KEGG" id="qsa:O6P43_022035"/>